<dbReference type="InterPro" id="IPR008918">
    <property type="entry name" value="HhH2"/>
</dbReference>
<dbReference type="InterPro" id="IPR036279">
    <property type="entry name" value="5-3_exonuclease_C_sf"/>
</dbReference>
<dbReference type="InterPro" id="IPR002421">
    <property type="entry name" value="5-3_exonuclease"/>
</dbReference>
<dbReference type="AlphaFoldDB" id="A0A538TZB4"/>
<accession>A0A538TZB4</accession>
<dbReference type="Gene3D" id="3.40.50.1010">
    <property type="entry name" value="5'-nuclease"/>
    <property type="match status" value="1"/>
</dbReference>
<evidence type="ECO:0000256" key="1">
    <source>
        <dbReference type="ARBA" id="ARBA00022722"/>
    </source>
</evidence>
<gene>
    <name evidence="5" type="ORF">E6K80_13215</name>
</gene>
<comment type="caution">
    <text evidence="5">The sequence shown here is derived from an EMBL/GenBank/DDBJ whole genome shotgun (WGS) entry which is preliminary data.</text>
</comment>
<protein>
    <submittedName>
        <fullName evidence="5">DNA polymerase I</fullName>
    </submittedName>
</protein>
<evidence type="ECO:0000256" key="2">
    <source>
        <dbReference type="ARBA" id="ARBA00022801"/>
    </source>
</evidence>
<dbReference type="EMBL" id="VBPA01000354">
    <property type="protein sequence ID" value="TMQ68990.1"/>
    <property type="molecule type" value="Genomic_DNA"/>
</dbReference>
<dbReference type="Gene3D" id="1.10.150.20">
    <property type="entry name" value="5' to 3' exonuclease, C-terminal subdomain"/>
    <property type="match status" value="1"/>
</dbReference>
<keyword evidence="1" id="KW-0540">Nuclease</keyword>
<dbReference type="GO" id="GO:0003677">
    <property type="term" value="F:DNA binding"/>
    <property type="evidence" value="ECO:0007669"/>
    <property type="project" value="UniProtKB-KW"/>
</dbReference>
<dbReference type="GO" id="GO:0017108">
    <property type="term" value="F:5'-flap endonuclease activity"/>
    <property type="evidence" value="ECO:0007669"/>
    <property type="project" value="InterPro"/>
</dbReference>
<evidence type="ECO:0000313" key="5">
    <source>
        <dbReference type="EMBL" id="TMQ68990.1"/>
    </source>
</evidence>
<dbReference type="PANTHER" id="PTHR42646:SF2">
    <property type="entry name" value="5'-3' EXONUCLEASE FAMILY PROTEIN"/>
    <property type="match status" value="1"/>
</dbReference>
<evidence type="ECO:0000313" key="6">
    <source>
        <dbReference type="Proteomes" id="UP000319836"/>
    </source>
</evidence>
<dbReference type="InterPro" id="IPR038969">
    <property type="entry name" value="FEN"/>
</dbReference>
<name>A0A538TZB4_UNCEI</name>
<dbReference type="SUPFAM" id="SSF47807">
    <property type="entry name" value="5' to 3' exonuclease, C-terminal subdomain"/>
    <property type="match status" value="1"/>
</dbReference>
<dbReference type="SMART" id="SM00279">
    <property type="entry name" value="HhH2"/>
    <property type="match status" value="1"/>
</dbReference>
<keyword evidence="3" id="KW-0238">DNA-binding</keyword>
<keyword evidence="2" id="KW-0378">Hydrolase</keyword>
<organism evidence="5 6">
    <name type="scientific">Eiseniibacteriota bacterium</name>
    <dbReference type="NCBI Taxonomy" id="2212470"/>
    <lineage>
        <taxon>Bacteria</taxon>
        <taxon>Candidatus Eiseniibacteriota</taxon>
    </lineage>
</organism>
<evidence type="ECO:0000259" key="4">
    <source>
        <dbReference type="SMART" id="SM00475"/>
    </source>
</evidence>
<sequence length="218" mass="24490">MSRLIVLDAMNLTYRAYHALLTRDREDPSKWVPLRNSRGEATNAILGFANTVLKIRREETPDYWALAWDGPGPTFRHERFAEYKATRKPMPDDLLSQVEPVERMAEALGLPVIKIPGMEADDVMATLARRAEREGFEVVLVTGDKDLVQLVSDRVKILAPLRRGEEYAWIDRDAVVARWGVPPERVVDVLALLGDTIDNVPGVSGIGEKTADELLRAF</sequence>
<feature type="non-terminal residue" evidence="5">
    <location>
        <position position="218"/>
    </location>
</feature>
<dbReference type="SUPFAM" id="SSF88723">
    <property type="entry name" value="PIN domain-like"/>
    <property type="match status" value="1"/>
</dbReference>
<feature type="domain" description="5'-3' exonuclease" evidence="4">
    <location>
        <begin position="2"/>
        <end position="217"/>
    </location>
</feature>
<dbReference type="Pfam" id="PF01367">
    <property type="entry name" value="5_3_exonuc"/>
    <property type="match status" value="1"/>
</dbReference>
<proteinExistence type="predicted"/>
<evidence type="ECO:0000256" key="3">
    <source>
        <dbReference type="ARBA" id="ARBA00023125"/>
    </source>
</evidence>
<dbReference type="CDD" id="cd09859">
    <property type="entry name" value="PIN_53EXO"/>
    <property type="match status" value="1"/>
</dbReference>
<dbReference type="GO" id="GO:0008409">
    <property type="term" value="F:5'-3' exonuclease activity"/>
    <property type="evidence" value="ECO:0007669"/>
    <property type="project" value="InterPro"/>
</dbReference>
<dbReference type="Proteomes" id="UP000319836">
    <property type="component" value="Unassembled WGS sequence"/>
</dbReference>
<dbReference type="Pfam" id="PF02739">
    <property type="entry name" value="5_3_exonuc_N"/>
    <property type="match status" value="1"/>
</dbReference>
<dbReference type="InterPro" id="IPR029060">
    <property type="entry name" value="PIN-like_dom_sf"/>
</dbReference>
<dbReference type="InterPro" id="IPR020045">
    <property type="entry name" value="DNA_polI_H3TH"/>
</dbReference>
<dbReference type="CDD" id="cd09898">
    <property type="entry name" value="H3TH_53EXO"/>
    <property type="match status" value="1"/>
</dbReference>
<dbReference type="PANTHER" id="PTHR42646">
    <property type="entry name" value="FLAP ENDONUCLEASE XNI"/>
    <property type="match status" value="1"/>
</dbReference>
<dbReference type="InterPro" id="IPR020046">
    <property type="entry name" value="5-3_exonucl_a-hlix_arch_N"/>
</dbReference>
<dbReference type="GO" id="GO:0033567">
    <property type="term" value="P:DNA replication, Okazaki fragment processing"/>
    <property type="evidence" value="ECO:0007669"/>
    <property type="project" value="InterPro"/>
</dbReference>
<reference evidence="5 6" key="1">
    <citation type="journal article" date="2019" name="Nat. Microbiol.">
        <title>Mediterranean grassland soil C-N compound turnover is dependent on rainfall and depth, and is mediated by genomically divergent microorganisms.</title>
        <authorList>
            <person name="Diamond S."/>
            <person name="Andeer P.F."/>
            <person name="Li Z."/>
            <person name="Crits-Christoph A."/>
            <person name="Burstein D."/>
            <person name="Anantharaman K."/>
            <person name="Lane K.R."/>
            <person name="Thomas B.C."/>
            <person name="Pan C."/>
            <person name="Northen T.R."/>
            <person name="Banfield J.F."/>
        </authorList>
    </citation>
    <scope>NUCLEOTIDE SEQUENCE [LARGE SCALE GENOMIC DNA]</scope>
    <source>
        <strain evidence="5">WS_10</strain>
    </source>
</reference>
<dbReference type="SMART" id="SM00475">
    <property type="entry name" value="53EXOc"/>
    <property type="match status" value="1"/>
</dbReference>